<dbReference type="InterPro" id="IPR043504">
    <property type="entry name" value="Peptidase_S1_PA_chymotrypsin"/>
</dbReference>
<dbReference type="Gene3D" id="3.10.250.10">
    <property type="entry name" value="SRCR-like domain"/>
    <property type="match status" value="1"/>
</dbReference>
<evidence type="ECO:0000256" key="3">
    <source>
        <dbReference type="ARBA" id="ARBA00022670"/>
    </source>
</evidence>
<dbReference type="InterPro" id="IPR023415">
    <property type="entry name" value="LDLR_class-A_CS"/>
</dbReference>
<dbReference type="PROSITE" id="PS50240">
    <property type="entry name" value="TRYPSIN_DOM"/>
    <property type="match status" value="1"/>
</dbReference>
<dbReference type="InterPro" id="IPR009003">
    <property type="entry name" value="Peptidase_S1_PA"/>
</dbReference>
<accession>A0AAV7D7H0</accession>
<dbReference type="PANTHER" id="PTHR24252">
    <property type="entry name" value="ACROSIN-RELATED"/>
    <property type="match status" value="1"/>
</dbReference>
<dbReference type="FunFam" id="2.40.10.10:FF:000068">
    <property type="entry name" value="transmembrane protease serine 2"/>
    <property type="match status" value="1"/>
</dbReference>
<dbReference type="SUPFAM" id="SSF50494">
    <property type="entry name" value="Trypsin-like serine proteases"/>
    <property type="match status" value="1"/>
</dbReference>
<dbReference type="InterPro" id="IPR036772">
    <property type="entry name" value="SRCR-like_dom_sf"/>
</dbReference>
<comment type="caution">
    <text evidence="15">The sequence shown here is derived from an EMBL/GenBank/DDBJ whole genome shotgun (WGS) entry which is preliminary data.</text>
</comment>
<evidence type="ECO:0000256" key="9">
    <source>
        <dbReference type="ARBA" id="ARBA00023157"/>
    </source>
</evidence>
<dbReference type="InterPro" id="IPR018114">
    <property type="entry name" value="TRYPSIN_HIS"/>
</dbReference>
<dbReference type="PROSITE" id="PS50068">
    <property type="entry name" value="LDLRA_2"/>
    <property type="match status" value="2"/>
</dbReference>
<dbReference type="InterPro" id="IPR048722">
    <property type="entry name" value="CFAI_FIMAC_N"/>
</dbReference>
<comment type="subcellular location">
    <subcellularLocation>
        <location evidence="1">Secreted</location>
    </subcellularLocation>
</comment>
<feature type="domain" description="SRCR" evidence="14">
    <location>
        <begin position="114"/>
        <end position="216"/>
    </location>
</feature>
<evidence type="ECO:0000313" key="16">
    <source>
        <dbReference type="Proteomes" id="UP000824782"/>
    </source>
</evidence>
<evidence type="ECO:0000256" key="11">
    <source>
        <dbReference type="PROSITE-ProRule" id="PRU00124"/>
    </source>
</evidence>
<evidence type="ECO:0000256" key="10">
    <source>
        <dbReference type="ARBA" id="ARBA00023180"/>
    </source>
</evidence>
<dbReference type="Proteomes" id="UP000824782">
    <property type="component" value="Unassembled WGS sequence"/>
</dbReference>
<evidence type="ECO:0000256" key="4">
    <source>
        <dbReference type="ARBA" id="ARBA00022729"/>
    </source>
</evidence>
<feature type="disulfide bond" evidence="11">
    <location>
        <begin position="229"/>
        <end position="247"/>
    </location>
</feature>
<dbReference type="Pfam" id="PF21286">
    <property type="entry name" value="CFAI_FIMAC_N"/>
    <property type="match status" value="1"/>
</dbReference>
<evidence type="ECO:0000256" key="7">
    <source>
        <dbReference type="ARBA" id="ARBA00022825"/>
    </source>
</evidence>
<dbReference type="PROSITE" id="PS50287">
    <property type="entry name" value="SRCR_2"/>
    <property type="match status" value="1"/>
</dbReference>
<dbReference type="InterPro" id="IPR048719">
    <property type="entry name" value="CFAI_KAZAL"/>
</dbReference>
<proteinExistence type="predicted"/>
<keyword evidence="5" id="KW-0677">Repeat</keyword>
<dbReference type="InterPro" id="IPR002172">
    <property type="entry name" value="LDrepeatLR_classA_rpt"/>
</dbReference>
<evidence type="ECO:0000256" key="1">
    <source>
        <dbReference type="ARBA" id="ARBA00004613"/>
    </source>
</evidence>
<dbReference type="Pfam" id="PF00530">
    <property type="entry name" value="SRCR"/>
    <property type="match status" value="1"/>
</dbReference>
<dbReference type="InterPro" id="IPR003884">
    <property type="entry name" value="FacI_MAC"/>
</dbReference>
<evidence type="ECO:0000313" key="15">
    <source>
        <dbReference type="EMBL" id="KAG8592920.1"/>
    </source>
</evidence>
<dbReference type="PROSITE" id="PS00134">
    <property type="entry name" value="TRYPSIN_HIS"/>
    <property type="match status" value="1"/>
</dbReference>
<dbReference type="AlphaFoldDB" id="A0AAV7D7H0"/>
<dbReference type="InterPro" id="IPR036055">
    <property type="entry name" value="LDL_receptor-like_sf"/>
</dbReference>
<dbReference type="CDD" id="cd00112">
    <property type="entry name" value="LDLa"/>
    <property type="match status" value="2"/>
</dbReference>
<feature type="disulfide bond" evidence="11">
    <location>
        <begin position="222"/>
        <end position="234"/>
    </location>
</feature>
<dbReference type="InterPro" id="IPR001190">
    <property type="entry name" value="SRCR"/>
</dbReference>
<dbReference type="PANTHER" id="PTHR24252:SF7">
    <property type="entry name" value="HYALIN"/>
    <property type="match status" value="1"/>
</dbReference>
<feature type="disulfide bond" evidence="11">
    <location>
        <begin position="265"/>
        <end position="283"/>
    </location>
</feature>
<protein>
    <recommendedName>
        <fullName evidence="17">Complement factor I</fullName>
    </recommendedName>
</protein>
<dbReference type="GO" id="GO:0002376">
    <property type="term" value="P:immune system process"/>
    <property type="evidence" value="ECO:0007669"/>
    <property type="project" value="UniProtKB-KW"/>
</dbReference>
<sequence>MVPIYHCCQTNYTPRLASSQTHPVAAVSKKTCWDEKYTMKSCHKVFCAPWQRCVDGKCICKLPYQCPRNKTIGACSVDGRSFLSYCQLKSAECSNPKYRFFSESPCSGKFEMFLKNITGGPESKEGIVKIKLPKHNKEFFVCSEKWTITEANIACQQLQFPKGATNGELNYNILEEDEKEEECLQVTCRGFESTLAECTIKKSTSKRNERAGVSCYNKTSECIEGQFSCVNGKCISHNETCNGQNECGDLSDELCCTECVNSFRCKSDVCIPRSYVCNGEVDCIGGEDEVGCESKIIHDDRETSVEDNEKSNAVDYDIDAERRLIKESISKLTCGVSKEHTRVKRIIGGHKAEKNQFPWQVAIKDGTKINCGGIYIGGCWVLTAAHCVRADQAKRYRIIVELLNRLEYDKDIDSFPVKSVKVHEHYDPNTYENDIALLEAENIYKEPACMQVDNNLLAACVPWSPYQFKAGDTCTVSGWGRGDGLSKVFHLKWGHINLMDNCSAIYKERFFDKMECA</sequence>
<dbReference type="GO" id="GO:0006508">
    <property type="term" value="P:proteolysis"/>
    <property type="evidence" value="ECO:0007669"/>
    <property type="project" value="UniProtKB-KW"/>
</dbReference>
<keyword evidence="9 12" id="KW-1015">Disulfide bond</keyword>
<dbReference type="GO" id="GO:0004252">
    <property type="term" value="F:serine-type endopeptidase activity"/>
    <property type="evidence" value="ECO:0007669"/>
    <property type="project" value="InterPro"/>
</dbReference>
<feature type="disulfide bond" evidence="11">
    <location>
        <begin position="241"/>
        <end position="256"/>
    </location>
</feature>
<dbReference type="CDD" id="cd00190">
    <property type="entry name" value="Tryp_SPc"/>
    <property type="match status" value="1"/>
</dbReference>
<feature type="disulfide bond" evidence="11">
    <location>
        <begin position="277"/>
        <end position="292"/>
    </location>
</feature>
<dbReference type="PRINTS" id="PR00261">
    <property type="entry name" value="LDLRECEPTOR"/>
</dbReference>
<evidence type="ECO:0000259" key="13">
    <source>
        <dbReference type="PROSITE" id="PS50240"/>
    </source>
</evidence>
<gene>
    <name evidence="15" type="ORF">GDO81_000671</name>
</gene>
<dbReference type="Pfam" id="PF00089">
    <property type="entry name" value="Trypsin"/>
    <property type="match status" value="1"/>
</dbReference>
<keyword evidence="6" id="KW-0378">Hydrolase</keyword>
<evidence type="ECO:0008006" key="17">
    <source>
        <dbReference type="Google" id="ProtNLM"/>
    </source>
</evidence>
<dbReference type="GO" id="GO:0005576">
    <property type="term" value="C:extracellular region"/>
    <property type="evidence" value="ECO:0007669"/>
    <property type="project" value="UniProtKB-SubCell"/>
</dbReference>
<dbReference type="InterPro" id="IPR001254">
    <property type="entry name" value="Trypsin_dom"/>
</dbReference>
<evidence type="ECO:0000256" key="6">
    <source>
        <dbReference type="ARBA" id="ARBA00022801"/>
    </source>
</evidence>
<dbReference type="SUPFAM" id="SSF57424">
    <property type="entry name" value="LDL receptor-like module"/>
    <property type="match status" value="2"/>
</dbReference>
<keyword evidence="4" id="KW-0732">Signal</keyword>
<dbReference type="Gene3D" id="2.40.10.10">
    <property type="entry name" value="Trypsin-like serine proteases"/>
    <property type="match status" value="1"/>
</dbReference>
<dbReference type="SMART" id="SM00202">
    <property type="entry name" value="SR"/>
    <property type="match status" value="1"/>
</dbReference>
<comment type="caution">
    <text evidence="12">Lacks conserved residue(s) required for the propagation of feature annotation.</text>
</comment>
<keyword evidence="8" id="KW-0391">Immunity</keyword>
<dbReference type="PROSITE" id="PS01209">
    <property type="entry name" value="LDLRA_1"/>
    <property type="match status" value="1"/>
</dbReference>
<dbReference type="SMART" id="SM00057">
    <property type="entry name" value="FIMAC"/>
    <property type="match status" value="1"/>
</dbReference>
<keyword evidence="7" id="KW-0720">Serine protease</keyword>
<evidence type="ECO:0000256" key="5">
    <source>
        <dbReference type="ARBA" id="ARBA00022737"/>
    </source>
</evidence>
<evidence type="ECO:0000256" key="2">
    <source>
        <dbReference type="ARBA" id="ARBA00022525"/>
    </source>
</evidence>
<dbReference type="SMART" id="SM00020">
    <property type="entry name" value="Tryp_SPc"/>
    <property type="match status" value="1"/>
</dbReference>
<dbReference type="Gene3D" id="4.10.400.10">
    <property type="entry name" value="Low-density Lipoprotein Receptor"/>
    <property type="match status" value="2"/>
</dbReference>
<dbReference type="GO" id="GO:0016020">
    <property type="term" value="C:membrane"/>
    <property type="evidence" value="ECO:0007669"/>
    <property type="project" value="InterPro"/>
</dbReference>
<feature type="disulfide bond" evidence="12">
    <location>
        <begin position="188"/>
        <end position="198"/>
    </location>
</feature>
<reference evidence="15" key="1">
    <citation type="thesis" date="2020" institute="ProQuest LLC" country="789 East Eisenhower Parkway, Ann Arbor, MI, USA">
        <title>Comparative Genomics and Chromosome Evolution.</title>
        <authorList>
            <person name="Mudd A.B."/>
        </authorList>
    </citation>
    <scope>NUCLEOTIDE SEQUENCE</scope>
    <source>
        <strain evidence="15">237g6f4</strain>
        <tissue evidence="15">Blood</tissue>
    </source>
</reference>
<evidence type="ECO:0000256" key="12">
    <source>
        <dbReference type="PROSITE-ProRule" id="PRU00196"/>
    </source>
</evidence>
<keyword evidence="16" id="KW-1185">Reference proteome</keyword>
<evidence type="ECO:0000259" key="14">
    <source>
        <dbReference type="PROSITE" id="PS50287"/>
    </source>
</evidence>
<keyword evidence="2" id="KW-0964">Secreted</keyword>
<feature type="non-terminal residue" evidence="15">
    <location>
        <position position="517"/>
    </location>
</feature>
<name>A0AAV7D7H0_ENGPU</name>
<dbReference type="EMBL" id="WNYA01000001">
    <property type="protein sequence ID" value="KAG8592920.1"/>
    <property type="molecule type" value="Genomic_DNA"/>
</dbReference>
<dbReference type="Pfam" id="PF21287">
    <property type="entry name" value="Kazal_CFAI"/>
    <property type="match status" value="1"/>
</dbReference>
<keyword evidence="3" id="KW-0645">Protease</keyword>
<dbReference type="Pfam" id="PF00057">
    <property type="entry name" value="Ldl_recept_a"/>
    <property type="match status" value="2"/>
</dbReference>
<organism evidence="15 16">
    <name type="scientific">Engystomops pustulosus</name>
    <name type="common">Tungara frog</name>
    <name type="synonym">Physalaemus pustulosus</name>
    <dbReference type="NCBI Taxonomy" id="76066"/>
    <lineage>
        <taxon>Eukaryota</taxon>
        <taxon>Metazoa</taxon>
        <taxon>Chordata</taxon>
        <taxon>Craniata</taxon>
        <taxon>Vertebrata</taxon>
        <taxon>Euteleostomi</taxon>
        <taxon>Amphibia</taxon>
        <taxon>Batrachia</taxon>
        <taxon>Anura</taxon>
        <taxon>Neobatrachia</taxon>
        <taxon>Hyloidea</taxon>
        <taxon>Leptodactylidae</taxon>
        <taxon>Leiuperinae</taxon>
        <taxon>Engystomops</taxon>
    </lineage>
</organism>
<evidence type="ECO:0000256" key="8">
    <source>
        <dbReference type="ARBA" id="ARBA00022859"/>
    </source>
</evidence>
<feature type="domain" description="Peptidase S1" evidence="13">
    <location>
        <begin position="346"/>
        <end position="517"/>
    </location>
</feature>
<dbReference type="SMART" id="SM00192">
    <property type="entry name" value="LDLa"/>
    <property type="match status" value="2"/>
</dbReference>
<dbReference type="Gene3D" id="3.30.60.30">
    <property type="match status" value="1"/>
</dbReference>
<keyword evidence="10" id="KW-0325">Glycoprotein</keyword>
<dbReference type="SUPFAM" id="SSF56487">
    <property type="entry name" value="SRCR-like"/>
    <property type="match status" value="1"/>
</dbReference>